<feature type="compositionally biased region" description="Basic and acidic residues" evidence="1">
    <location>
        <begin position="207"/>
        <end position="228"/>
    </location>
</feature>
<evidence type="ECO:0000259" key="2">
    <source>
        <dbReference type="Pfam" id="PF06991"/>
    </source>
</evidence>
<dbReference type="STRING" id="683960.A0A1E3NWN9"/>
<evidence type="ECO:0000313" key="3">
    <source>
        <dbReference type="EMBL" id="ODQ57102.1"/>
    </source>
</evidence>
<keyword evidence="4" id="KW-1185">Reference proteome</keyword>
<dbReference type="PANTHER" id="PTHR15327">
    <property type="entry name" value="MICROFIBRIL-ASSOCIATED PROTEIN"/>
    <property type="match status" value="1"/>
</dbReference>
<dbReference type="InterPro" id="IPR033194">
    <property type="entry name" value="MFAP1"/>
</dbReference>
<dbReference type="AlphaFoldDB" id="A0A1E3NWN9"/>
<accession>A0A1E3NWN9</accession>
<dbReference type="OrthoDB" id="1111734at2759"/>
<proteinExistence type="predicted"/>
<feature type="compositionally biased region" description="Polar residues" evidence="1">
    <location>
        <begin position="36"/>
        <end position="47"/>
    </location>
</feature>
<feature type="domain" description="Micro-fibrillar-associated protein 1 C-terminal" evidence="2">
    <location>
        <begin position="95"/>
        <end position="270"/>
    </location>
</feature>
<reference evidence="3 4" key="1">
    <citation type="journal article" date="2016" name="Proc. Natl. Acad. Sci. U.S.A.">
        <title>Comparative genomics of biotechnologically important yeasts.</title>
        <authorList>
            <person name="Riley R."/>
            <person name="Haridas S."/>
            <person name="Wolfe K.H."/>
            <person name="Lopes M.R."/>
            <person name="Hittinger C.T."/>
            <person name="Goeker M."/>
            <person name="Salamov A.A."/>
            <person name="Wisecaver J.H."/>
            <person name="Long T.M."/>
            <person name="Calvey C.H."/>
            <person name="Aerts A.L."/>
            <person name="Barry K.W."/>
            <person name="Choi C."/>
            <person name="Clum A."/>
            <person name="Coughlan A.Y."/>
            <person name="Deshpande S."/>
            <person name="Douglass A.P."/>
            <person name="Hanson S.J."/>
            <person name="Klenk H.-P."/>
            <person name="LaButti K.M."/>
            <person name="Lapidus A."/>
            <person name="Lindquist E.A."/>
            <person name="Lipzen A.M."/>
            <person name="Meier-Kolthoff J.P."/>
            <person name="Ohm R.A."/>
            <person name="Otillar R.P."/>
            <person name="Pangilinan J.L."/>
            <person name="Peng Y."/>
            <person name="Rokas A."/>
            <person name="Rosa C.A."/>
            <person name="Scheuner C."/>
            <person name="Sibirny A.A."/>
            <person name="Slot J.C."/>
            <person name="Stielow J.B."/>
            <person name="Sun H."/>
            <person name="Kurtzman C.P."/>
            <person name="Blackwell M."/>
            <person name="Grigoriev I.V."/>
            <person name="Jeffries T.W."/>
        </authorList>
    </citation>
    <scope>NUCLEOTIDE SEQUENCE [LARGE SCALE GENOMIC DNA]</scope>
    <source>
        <strain evidence="4">ATCC 58044 / CBS 1984 / NCYC 433 / NRRL Y-366-8</strain>
    </source>
</reference>
<feature type="region of interest" description="Disordered" evidence="1">
    <location>
        <begin position="1"/>
        <end position="277"/>
    </location>
</feature>
<feature type="compositionally biased region" description="Basic and acidic residues" evidence="1">
    <location>
        <begin position="176"/>
        <end position="199"/>
    </location>
</feature>
<feature type="compositionally biased region" description="Acidic residues" evidence="1">
    <location>
        <begin position="17"/>
        <end position="33"/>
    </location>
</feature>
<name>A0A1E3NWN9_WICAA</name>
<dbReference type="EMBL" id="KV454214">
    <property type="protein sequence ID" value="ODQ57102.1"/>
    <property type="molecule type" value="Genomic_DNA"/>
</dbReference>
<gene>
    <name evidence="3" type="ORF">WICANDRAFT_71058</name>
</gene>
<protein>
    <recommendedName>
        <fullName evidence="2">Micro-fibrillar-associated protein 1 C-terminal domain-containing protein</fullName>
    </recommendedName>
</protein>
<feature type="compositionally biased region" description="Basic and acidic residues" evidence="1">
    <location>
        <begin position="126"/>
        <end position="158"/>
    </location>
</feature>
<evidence type="ECO:0000313" key="4">
    <source>
        <dbReference type="Proteomes" id="UP000094112"/>
    </source>
</evidence>
<dbReference type="RefSeq" id="XP_019036309.1">
    <property type="nucleotide sequence ID" value="XM_019184231.1"/>
</dbReference>
<feature type="compositionally biased region" description="Acidic residues" evidence="1">
    <location>
        <begin position="66"/>
        <end position="99"/>
    </location>
</feature>
<dbReference type="Pfam" id="PF06991">
    <property type="entry name" value="MFAP1"/>
    <property type="match status" value="1"/>
</dbReference>
<evidence type="ECO:0000256" key="1">
    <source>
        <dbReference type="SAM" id="MobiDB-lite"/>
    </source>
</evidence>
<feature type="compositionally biased region" description="Basic and acidic residues" evidence="1">
    <location>
        <begin position="245"/>
        <end position="265"/>
    </location>
</feature>
<sequence>MAVKRHFTGKPIGQEYEPSDDSELESEVEEDENEKQQQQKSIKTNIQIRPVERDVIQKDEEKVEQPLEELQAEQENQSESEEEEESSDEEDSSEEESSDDEPKMLKPVFLSKTKRAQVIKSSTPPKTKDQKAAEDRERTLKTIEAHINQDIEYRKQLKESTQNYGGIDDTDDLDPEAERTEWELRQLQREQRDRAKLEQEQDELEELENRRLRTEEEREKEFREKQATEEQNEDGSSKSKAKGAFFRDEELLKRDLGEENEKYDKNLLPQRFNPDKL</sequence>
<dbReference type="InterPro" id="IPR009730">
    <property type="entry name" value="MFAP1_C"/>
</dbReference>
<organism evidence="3 4">
    <name type="scientific">Wickerhamomyces anomalus (strain ATCC 58044 / CBS 1984 / NCYC 433 / NRRL Y-366-8)</name>
    <name type="common">Yeast</name>
    <name type="synonym">Hansenula anomala</name>
    <dbReference type="NCBI Taxonomy" id="683960"/>
    <lineage>
        <taxon>Eukaryota</taxon>
        <taxon>Fungi</taxon>
        <taxon>Dikarya</taxon>
        <taxon>Ascomycota</taxon>
        <taxon>Saccharomycotina</taxon>
        <taxon>Saccharomycetes</taxon>
        <taxon>Phaffomycetales</taxon>
        <taxon>Wickerhamomycetaceae</taxon>
        <taxon>Wickerhamomyces</taxon>
    </lineage>
</organism>
<feature type="compositionally biased region" description="Basic and acidic residues" evidence="1">
    <location>
        <begin position="50"/>
        <end position="65"/>
    </location>
</feature>
<dbReference type="GeneID" id="30201477"/>
<dbReference type="Proteomes" id="UP000094112">
    <property type="component" value="Unassembled WGS sequence"/>
</dbReference>